<dbReference type="Gene3D" id="1.10.1790.10">
    <property type="entry name" value="PRD domain"/>
    <property type="match status" value="1"/>
</dbReference>
<dbReference type="Pfam" id="PF00874">
    <property type="entry name" value="PRD"/>
    <property type="match status" value="1"/>
</dbReference>
<feature type="domain" description="PRD" evidence="1">
    <location>
        <begin position="146"/>
        <end position="248"/>
    </location>
</feature>
<reference evidence="2" key="1">
    <citation type="submission" date="2022-02" db="EMBL/GenBank/DDBJ databases">
        <title>Fredinandcohnia quinoae sp. nov. isolated from Chenopodium quinoa seeds.</title>
        <authorList>
            <person name="Saati-Santamaria Z."/>
            <person name="Flores-Felix J.D."/>
            <person name="Igual J.M."/>
            <person name="Velazquez E."/>
            <person name="Garcia-Fraile P."/>
            <person name="Martinez-Molina E."/>
        </authorList>
    </citation>
    <scope>NUCLEOTIDE SEQUENCE</scope>
    <source>
        <strain evidence="2">SECRCQ15</strain>
    </source>
</reference>
<dbReference type="PROSITE" id="PS51372">
    <property type="entry name" value="PRD_2"/>
    <property type="match status" value="1"/>
</dbReference>
<dbReference type="SUPFAM" id="SSF63520">
    <property type="entry name" value="PTS-regulatory domain, PRD"/>
    <property type="match status" value="1"/>
</dbReference>
<comment type="caution">
    <text evidence="2">The sequence shown here is derived from an EMBL/GenBank/DDBJ whole genome shotgun (WGS) entry which is preliminary data.</text>
</comment>
<sequence>MKMRKARTPIIGKLPLRKGTIGFRLFLYTEASKRSAEVKKYAKASRIIIYFIDRSPHLVTGNNIELISLQFLHRQSFTEKIEQLSEEYDILAIVGTVQFEYNDIPYFSLIDIFNDDHLKKLNSIICKDEPYSEMIQTLENHLTMVPSVSRLVQRLRKVIVNLELQLNVNLKEDIVIGMILHMAFLVENMKLQQPGRIFPNMEEYYNSHKEEIAKVKEVLKDIEIEYDIKLTDGEIAYICQMCLENQQL</sequence>
<dbReference type="Proteomes" id="UP001431131">
    <property type="component" value="Unassembled WGS sequence"/>
</dbReference>
<dbReference type="InterPro" id="IPR011608">
    <property type="entry name" value="PRD"/>
</dbReference>
<evidence type="ECO:0000259" key="1">
    <source>
        <dbReference type="PROSITE" id="PS51372"/>
    </source>
</evidence>
<dbReference type="GO" id="GO:0006355">
    <property type="term" value="P:regulation of DNA-templated transcription"/>
    <property type="evidence" value="ECO:0007669"/>
    <property type="project" value="InterPro"/>
</dbReference>
<organism evidence="2 3">
    <name type="scientific">Fredinandcohnia quinoae</name>
    <dbReference type="NCBI Taxonomy" id="2918902"/>
    <lineage>
        <taxon>Bacteria</taxon>
        <taxon>Bacillati</taxon>
        <taxon>Bacillota</taxon>
        <taxon>Bacilli</taxon>
        <taxon>Bacillales</taxon>
        <taxon>Bacillaceae</taxon>
        <taxon>Fredinandcohnia</taxon>
    </lineage>
</organism>
<evidence type="ECO:0000313" key="3">
    <source>
        <dbReference type="Proteomes" id="UP001431131"/>
    </source>
</evidence>
<proteinExistence type="predicted"/>
<keyword evidence="3" id="KW-1185">Reference proteome</keyword>
<dbReference type="AlphaFoldDB" id="A0AAW5EA03"/>
<protein>
    <submittedName>
        <fullName evidence="2">PRD domain-containing protein</fullName>
    </submittedName>
</protein>
<name>A0AAW5EA03_9BACI</name>
<dbReference type="InterPro" id="IPR036634">
    <property type="entry name" value="PRD_sf"/>
</dbReference>
<accession>A0AAW5EA03</accession>
<dbReference type="EMBL" id="JAKTTI010000023">
    <property type="protein sequence ID" value="MCH1626500.1"/>
    <property type="molecule type" value="Genomic_DNA"/>
</dbReference>
<evidence type="ECO:0000313" key="2">
    <source>
        <dbReference type="EMBL" id="MCH1626500.1"/>
    </source>
</evidence>
<gene>
    <name evidence="2" type="ORF">MJG50_14270</name>
</gene>